<sequence length="199" mass="22228">MDEYAAFHAKDASYGSTGHKTLPWILPHLKALKATSLIDYGCGKGMLGPLVGRRLGIAEIGRYDPAVPAFSARPKRRFDVLINVDVLEHIPEEDLDPVLTDMAAVAEHALLVIDTAPARTLLLDGRNAHVTLHGADWWEARLKPHFPTIRPMKIKRRARVAFKTFDDEVSPAEARMIRLRESAIVWGKKLKRLVLTGKI</sequence>
<dbReference type="EMBL" id="BATC01000008">
    <property type="protein sequence ID" value="GAD58479.1"/>
    <property type="molecule type" value="Genomic_DNA"/>
</dbReference>
<name>A0A8E0KKY4_9CAUL</name>
<protein>
    <submittedName>
        <fullName evidence="1">Methyltransferase FkbM family</fullName>
    </submittedName>
</protein>
<evidence type="ECO:0000313" key="1">
    <source>
        <dbReference type="EMBL" id="GAD58479.1"/>
    </source>
</evidence>
<dbReference type="Proteomes" id="UP000016569">
    <property type="component" value="Unassembled WGS sequence"/>
</dbReference>
<dbReference type="Pfam" id="PF13489">
    <property type="entry name" value="Methyltransf_23"/>
    <property type="match status" value="1"/>
</dbReference>
<dbReference type="InterPro" id="IPR029063">
    <property type="entry name" value="SAM-dependent_MTases_sf"/>
</dbReference>
<organism evidence="1 2">
    <name type="scientific">Brevundimonas abyssalis TAR-001</name>
    <dbReference type="NCBI Taxonomy" id="1391729"/>
    <lineage>
        <taxon>Bacteria</taxon>
        <taxon>Pseudomonadati</taxon>
        <taxon>Pseudomonadota</taxon>
        <taxon>Alphaproteobacteria</taxon>
        <taxon>Caulobacterales</taxon>
        <taxon>Caulobacteraceae</taxon>
        <taxon>Brevundimonas</taxon>
    </lineage>
</organism>
<keyword evidence="1" id="KW-0489">Methyltransferase</keyword>
<proteinExistence type="predicted"/>
<comment type="caution">
    <text evidence="1">The sequence shown here is derived from an EMBL/GenBank/DDBJ whole genome shotgun (WGS) entry which is preliminary data.</text>
</comment>
<reference evidence="2" key="1">
    <citation type="journal article" date="2013" name="Genome Announc.">
        <title>Draft Genome Sequence of the Dimorphic Prosthecate Bacterium Brevundimonas abyssalis TAR-001T.</title>
        <authorList>
            <person name="Tsubouchi T."/>
            <person name="Nishi S."/>
            <person name="Usui K."/>
            <person name="Shimane Y."/>
            <person name="Takaki Y."/>
            <person name="Maruyama T."/>
            <person name="Hatada Y."/>
        </authorList>
    </citation>
    <scope>NUCLEOTIDE SEQUENCE [LARGE SCALE GENOMIC DNA]</scope>
    <source>
        <strain evidence="2">TAR-001</strain>
    </source>
</reference>
<gene>
    <name evidence="1" type="ORF">MBEBAB_0729</name>
</gene>
<dbReference type="SUPFAM" id="SSF53335">
    <property type="entry name" value="S-adenosyl-L-methionine-dependent methyltransferases"/>
    <property type="match status" value="1"/>
</dbReference>
<dbReference type="GO" id="GO:0008168">
    <property type="term" value="F:methyltransferase activity"/>
    <property type="evidence" value="ECO:0007669"/>
    <property type="project" value="UniProtKB-KW"/>
</dbReference>
<accession>A0A8E0KKY4</accession>
<keyword evidence="2" id="KW-1185">Reference proteome</keyword>
<keyword evidence="1" id="KW-0808">Transferase</keyword>
<dbReference type="GO" id="GO:0032259">
    <property type="term" value="P:methylation"/>
    <property type="evidence" value="ECO:0007669"/>
    <property type="project" value="UniProtKB-KW"/>
</dbReference>
<dbReference type="AlphaFoldDB" id="A0A8E0KKY4"/>
<evidence type="ECO:0000313" key="2">
    <source>
        <dbReference type="Proteomes" id="UP000016569"/>
    </source>
</evidence>